<dbReference type="Proteomes" id="UP000018877">
    <property type="component" value="Unassembled WGS sequence"/>
</dbReference>
<comment type="caution">
    <text evidence="7">The sequence shown here is derived from an EMBL/GenBank/DDBJ whole genome shotgun (WGS) entry which is preliminary data.</text>
</comment>
<evidence type="ECO:0000313" key="8">
    <source>
        <dbReference type="Proteomes" id="UP000018877"/>
    </source>
</evidence>
<evidence type="ECO:0000256" key="6">
    <source>
        <dbReference type="SAM" id="Phobius"/>
    </source>
</evidence>
<sequence length="545" mass="60334">MLINPFFLERITLIIEKGIQVMNFFKHKKNSGDRFPCQQITETLSILPNIPINQDMNQNIEILKSAYTDCSDVVFREFTIGARTKAALIYIDGLSNTQEIDQQVLMPLVQLESFDPGISIENVSKKLAVSDVSVIKTITDVIKQISIGNPVILINNKIKGISIGLPKWEKRGIEDPVAESVIRGPREGFVETIRVNTSLLRRKIRHPALKMKQMTIGKFTETQVIIAYIEGIASNTLIKEVTNRLERIEIDGILESGYIEEMIEDDPFSPFPQVLSTERPDVAASSLLEGRVVILIDGTPFTLIAPCTFASLLQAPEDYYNRFLISTFIRWLRYLFFFIALLAPSAYVAILTYHQEMVPASLLLTIAQSREQIPFPALIEAFIMEITFEALREAGIRLPKQVGAAVSIVGALVIGQAATTAGLVSSAMVMVVAITGVASFLLPRYAAGIAIRMLRFPIMILSGILGLLGVMLGVIAIVVHLCTIRSFGVPYLNSIAPLKIHNLRDVLIRAPWWAMNTRPDSLSTELGNLQRQPHGQKPGPSKGGD</sequence>
<keyword evidence="6" id="KW-1133">Transmembrane helix</keyword>
<comment type="subcellular location">
    <subcellularLocation>
        <location evidence="4">Cell membrane</location>
    </subcellularLocation>
    <subcellularLocation>
        <location evidence="1">Membrane</location>
        <topology evidence="1">Multi-pass membrane protein</topology>
    </subcellularLocation>
</comment>
<evidence type="ECO:0000256" key="2">
    <source>
        <dbReference type="ARBA" id="ARBA00005278"/>
    </source>
</evidence>
<feature type="transmembrane region" description="Helical" evidence="6">
    <location>
        <begin position="403"/>
        <end position="421"/>
    </location>
</feature>
<feature type="transmembrane region" description="Helical" evidence="6">
    <location>
        <begin position="458"/>
        <end position="481"/>
    </location>
</feature>
<feature type="transmembrane region" description="Helical" evidence="6">
    <location>
        <begin position="331"/>
        <end position="353"/>
    </location>
</feature>
<evidence type="ECO:0000256" key="3">
    <source>
        <dbReference type="ARBA" id="ARBA00023136"/>
    </source>
</evidence>
<dbReference type="Pfam" id="PF03323">
    <property type="entry name" value="GerA"/>
    <property type="match status" value="1"/>
</dbReference>
<evidence type="ECO:0000256" key="1">
    <source>
        <dbReference type="ARBA" id="ARBA00004141"/>
    </source>
</evidence>
<dbReference type="PANTHER" id="PTHR22550:SF5">
    <property type="entry name" value="LEUCINE ZIPPER PROTEIN 4"/>
    <property type="match status" value="1"/>
</dbReference>
<evidence type="ECO:0000256" key="5">
    <source>
        <dbReference type="SAM" id="MobiDB-lite"/>
    </source>
</evidence>
<dbReference type="InterPro" id="IPR004995">
    <property type="entry name" value="Spore_Ger"/>
</dbReference>
<name>A0AB94INF9_9BACI</name>
<comment type="similarity">
    <text evidence="2 4">Belongs to the GerABKA family.</text>
</comment>
<feature type="region of interest" description="Disordered" evidence="5">
    <location>
        <begin position="524"/>
        <end position="545"/>
    </location>
</feature>
<gene>
    <name evidence="7" type="ORF">BAVI_11349</name>
</gene>
<dbReference type="InterPro" id="IPR050768">
    <property type="entry name" value="UPF0353/GerABKA_families"/>
</dbReference>
<reference evidence="7 8" key="1">
    <citation type="journal article" date="2014" name="Environ. Microbiol.">
        <title>The nitrate-ammonifying and nosZ-carrying bacterium Bacillus vireti is a potent source and sink for nitric and nitrous oxide under high nitrate conditions.</title>
        <authorList>
            <person name="Mania D."/>
            <person name="Heylen K."/>
            <person name="van Spanning R.J."/>
            <person name="Frostegard A."/>
        </authorList>
    </citation>
    <scope>NUCLEOTIDE SEQUENCE [LARGE SCALE GENOMIC DNA]</scope>
    <source>
        <strain evidence="7 8">LMG 21834</strain>
    </source>
</reference>
<keyword evidence="3 4" id="KW-0472">Membrane</keyword>
<dbReference type="PIRSF" id="PIRSF005690">
    <property type="entry name" value="GerBA"/>
    <property type="match status" value="1"/>
</dbReference>
<keyword evidence="8" id="KW-1185">Reference proteome</keyword>
<organism evidence="7 8">
    <name type="scientific">Neobacillus vireti LMG 21834</name>
    <dbReference type="NCBI Taxonomy" id="1131730"/>
    <lineage>
        <taxon>Bacteria</taxon>
        <taxon>Bacillati</taxon>
        <taxon>Bacillota</taxon>
        <taxon>Bacilli</taxon>
        <taxon>Bacillales</taxon>
        <taxon>Bacillaceae</taxon>
        <taxon>Neobacillus</taxon>
    </lineage>
</organism>
<accession>A0AB94INF9</accession>
<dbReference type="GO" id="GO:0009847">
    <property type="term" value="P:spore germination"/>
    <property type="evidence" value="ECO:0007669"/>
    <property type="project" value="UniProtKB-UniRule"/>
</dbReference>
<dbReference type="AlphaFoldDB" id="A0AB94INF9"/>
<proteinExistence type="inferred from homology"/>
<feature type="transmembrane region" description="Helical" evidence="6">
    <location>
        <begin position="427"/>
        <end position="446"/>
    </location>
</feature>
<evidence type="ECO:0000256" key="4">
    <source>
        <dbReference type="PIRNR" id="PIRNR005690"/>
    </source>
</evidence>
<dbReference type="EMBL" id="ALAN01000063">
    <property type="protein sequence ID" value="ETI68641.1"/>
    <property type="molecule type" value="Genomic_DNA"/>
</dbReference>
<dbReference type="GO" id="GO:0005886">
    <property type="term" value="C:plasma membrane"/>
    <property type="evidence" value="ECO:0007669"/>
    <property type="project" value="UniProtKB-SubCell"/>
</dbReference>
<evidence type="ECO:0000313" key="7">
    <source>
        <dbReference type="EMBL" id="ETI68641.1"/>
    </source>
</evidence>
<protein>
    <submittedName>
        <fullName evidence="7">Spore germination protein KA</fullName>
    </submittedName>
</protein>
<keyword evidence="6" id="KW-0812">Transmembrane</keyword>
<dbReference type="PANTHER" id="PTHR22550">
    <property type="entry name" value="SPORE GERMINATION PROTEIN"/>
    <property type="match status" value="1"/>
</dbReference>
<feature type="compositionally biased region" description="Polar residues" evidence="5">
    <location>
        <begin position="524"/>
        <end position="533"/>
    </location>
</feature>